<dbReference type="EMBL" id="CAIJEN010000009">
    <property type="protein sequence ID" value="CAD0090932.1"/>
    <property type="molecule type" value="Genomic_DNA"/>
</dbReference>
<comment type="caution">
    <text evidence="1">The sequence shown here is derived from an EMBL/GenBank/DDBJ whole genome shotgun (WGS) entry which is preliminary data.</text>
</comment>
<dbReference type="Proteomes" id="UP000716446">
    <property type="component" value="Unassembled WGS sequence"/>
</dbReference>
<evidence type="ECO:0008006" key="3">
    <source>
        <dbReference type="Google" id="ProtNLM"/>
    </source>
</evidence>
<keyword evidence="2" id="KW-1185">Reference proteome</keyword>
<protein>
    <recommendedName>
        <fullName evidence="3">F-box domain-containing protein</fullName>
    </recommendedName>
</protein>
<reference evidence="1" key="1">
    <citation type="submission" date="2020-06" db="EMBL/GenBank/DDBJ databases">
        <authorList>
            <person name="Onetto C."/>
        </authorList>
    </citation>
    <scope>NUCLEOTIDE SEQUENCE</scope>
</reference>
<evidence type="ECO:0000313" key="1">
    <source>
        <dbReference type="EMBL" id="CAD0090932.1"/>
    </source>
</evidence>
<dbReference type="PANTHER" id="PTHR42057:SF2">
    <property type="entry name" value="F-BOX DOMAIN PROTEIN (AFU_ORTHOLOGUE AFUA_4G00200)-RELATED"/>
    <property type="match status" value="1"/>
</dbReference>
<sequence>MTGLLRLPPELLSRIVDLVAIGDNLETDPGEDESISHDCNDKHIISNDPPSSSLSRQHGMLAMIPRPDVSSLRSLRLISRHFSRVCETHLYRCVRLLPTEQSAVHYSGTLATPNLSQQVQKIVFQTRMEPASSTSPWASHEPGPGDDYEEPHQFFLEALEQVGRFPNLTHVELVFSAECFGPSWDHEDEGVETMEFREQVLSSFYAGLNHREHSANKVYNLSIKNLQDYTPQALIDNAEDEDSRFKADFEQVVSRITHYSLEVVTEYDSAAPENLLDIHESHNFFGHELQTY</sequence>
<gene>
    <name evidence="1" type="ORF">AWRI4619_LOCUS6555</name>
</gene>
<dbReference type="AlphaFoldDB" id="A0A9N8JRC4"/>
<proteinExistence type="predicted"/>
<evidence type="ECO:0000313" key="2">
    <source>
        <dbReference type="Proteomes" id="UP000716446"/>
    </source>
</evidence>
<organism evidence="1 2">
    <name type="scientific">Aureobasidium vineae</name>
    <dbReference type="NCBI Taxonomy" id="2773715"/>
    <lineage>
        <taxon>Eukaryota</taxon>
        <taxon>Fungi</taxon>
        <taxon>Dikarya</taxon>
        <taxon>Ascomycota</taxon>
        <taxon>Pezizomycotina</taxon>
        <taxon>Dothideomycetes</taxon>
        <taxon>Dothideomycetidae</taxon>
        <taxon>Dothideales</taxon>
        <taxon>Saccotheciaceae</taxon>
        <taxon>Aureobasidium</taxon>
    </lineage>
</organism>
<dbReference type="PANTHER" id="PTHR42057">
    <property type="entry name" value="F-BOX DOMAIN PROTEIN (AFU_ORTHOLOGUE AFUA_4G00200)"/>
    <property type="match status" value="1"/>
</dbReference>
<name>A0A9N8JRC4_9PEZI</name>
<accession>A0A9N8JRC4</accession>